<dbReference type="Proteomes" id="UP001370758">
    <property type="component" value="Unassembled WGS sequence"/>
</dbReference>
<organism evidence="4 5">
    <name type="scientific">Arthrobotrys musiformis</name>
    <dbReference type="NCBI Taxonomy" id="47236"/>
    <lineage>
        <taxon>Eukaryota</taxon>
        <taxon>Fungi</taxon>
        <taxon>Dikarya</taxon>
        <taxon>Ascomycota</taxon>
        <taxon>Pezizomycotina</taxon>
        <taxon>Orbiliomycetes</taxon>
        <taxon>Orbiliales</taxon>
        <taxon>Orbiliaceae</taxon>
        <taxon>Arthrobotrys</taxon>
    </lineage>
</organism>
<dbReference type="InterPro" id="IPR051678">
    <property type="entry name" value="AGP_Transferase"/>
</dbReference>
<comment type="caution">
    <text evidence="4">The sequence shown here is derived from an EMBL/GenBank/DDBJ whole genome shotgun (WGS) entry which is preliminary data.</text>
</comment>
<sequence>MFLGFLILIYRFIYWIFIAPAALYELWAQDHVEPLPYASRRAPRLQPKTTPSGESGSKTEAAAPSETTTANEPKPDPDDEAILESSKNLTYYSSKQFVKLVHELELKYNYKPNPKAEETTPNSKRIEADALEKTFLYAQTRISPGYTAHALRWCSSYFNPTVVKDYKAAVDLARSLGVRTPPVVRTCELLSPPEWWPYTMCISPYIPGGESLDELIRGPMSRIDAEEIKRLALQLRDMLETMHRKIGKYAGGIDSREFYKGNKFLGDDTTYGITKDATMGTDLARIVNFWWGYVPHRGRRIKRRVRRRSDMTAEQMEWAVKNGPISVSEHLPLVFTHYDLKPRNLIRDNSGDLWIINWDHAGWYPAVFDRASMNPDSDDEPMDSLGSQLWDLFVLTASDCNRAVQAEAINHAEDAAKDWYSGDRLRSIELGLTKAGEPPIIDRWPERSYRPV</sequence>
<feature type="compositionally biased region" description="Low complexity" evidence="1">
    <location>
        <begin position="59"/>
        <end position="72"/>
    </location>
</feature>
<evidence type="ECO:0000256" key="2">
    <source>
        <dbReference type="SAM" id="Phobius"/>
    </source>
</evidence>
<keyword evidence="5" id="KW-1185">Reference proteome</keyword>
<dbReference type="PANTHER" id="PTHR21310:SF39">
    <property type="entry name" value="AMINOGLYCOSIDE PHOSPHOTRANSFERASE DOMAIN-CONTAINING PROTEIN"/>
    <property type="match status" value="1"/>
</dbReference>
<evidence type="ECO:0000313" key="5">
    <source>
        <dbReference type="Proteomes" id="UP001370758"/>
    </source>
</evidence>
<keyword evidence="2" id="KW-0472">Membrane</keyword>
<accession>A0AAV9WKP8</accession>
<evidence type="ECO:0000313" key="4">
    <source>
        <dbReference type="EMBL" id="KAK6510109.1"/>
    </source>
</evidence>
<keyword evidence="2" id="KW-0812">Transmembrane</keyword>
<evidence type="ECO:0000256" key="1">
    <source>
        <dbReference type="SAM" id="MobiDB-lite"/>
    </source>
</evidence>
<dbReference type="InterPro" id="IPR011009">
    <property type="entry name" value="Kinase-like_dom_sf"/>
</dbReference>
<dbReference type="Pfam" id="PF01636">
    <property type="entry name" value="APH"/>
    <property type="match status" value="1"/>
</dbReference>
<dbReference type="EMBL" id="JAVHJL010000002">
    <property type="protein sequence ID" value="KAK6510109.1"/>
    <property type="molecule type" value="Genomic_DNA"/>
</dbReference>
<dbReference type="SUPFAM" id="SSF56112">
    <property type="entry name" value="Protein kinase-like (PK-like)"/>
    <property type="match status" value="1"/>
</dbReference>
<dbReference type="Gene3D" id="3.90.1200.10">
    <property type="match status" value="1"/>
</dbReference>
<dbReference type="PANTHER" id="PTHR21310">
    <property type="entry name" value="AMINOGLYCOSIDE PHOSPHOTRANSFERASE-RELATED-RELATED"/>
    <property type="match status" value="1"/>
</dbReference>
<gene>
    <name evidence="4" type="ORF">TWF481_004822</name>
</gene>
<dbReference type="AlphaFoldDB" id="A0AAV9WKP8"/>
<feature type="region of interest" description="Disordered" evidence="1">
    <location>
        <begin position="42"/>
        <end position="81"/>
    </location>
</feature>
<dbReference type="InterPro" id="IPR002575">
    <property type="entry name" value="Aminoglycoside_PTrfase"/>
</dbReference>
<feature type="domain" description="Aminoglycoside phosphotransferase" evidence="3">
    <location>
        <begin position="167"/>
        <end position="373"/>
    </location>
</feature>
<proteinExistence type="predicted"/>
<keyword evidence="2" id="KW-1133">Transmembrane helix</keyword>
<feature type="transmembrane region" description="Helical" evidence="2">
    <location>
        <begin position="7"/>
        <end position="27"/>
    </location>
</feature>
<protein>
    <recommendedName>
        <fullName evidence="3">Aminoglycoside phosphotransferase domain-containing protein</fullName>
    </recommendedName>
</protein>
<evidence type="ECO:0000259" key="3">
    <source>
        <dbReference type="Pfam" id="PF01636"/>
    </source>
</evidence>
<feature type="compositionally biased region" description="Polar residues" evidence="1">
    <location>
        <begin position="47"/>
        <end position="58"/>
    </location>
</feature>
<reference evidence="4 5" key="1">
    <citation type="submission" date="2023-08" db="EMBL/GenBank/DDBJ databases">
        <authorList>
            <person name="Palmer J.M."/>
        </authorList>
    </citation>
    <scope>NUCLEOTIDE SEQUENCE [LARGE SCALE GENOMIC DNA]</scope>
    <source>
        <strain evidence="4 5">TWF481</strain>
    </source>
</reference>
<name>A0AAV9WKP8_9PEZI</name>